<evidence type="ECO:0000313" key="2">
    <source>
        <dbReference type="EMBL" id="OHA66549.1"/>
    </source>
</evidence>
<dbReference type="AlphaFoldDB" id="A0A1G2R2D2"/>
<protein>
    <recommendedName>
        <fullName evidence="1">Polysaccharide pyruvyl transferase domain-containing protein</fullName>
    </recommendedName>
</protein>
<gene>
    <name evidence="2" type="ORF">A3C04_03665</name>
</gene>
<dbReference type="Pfam" id="PF04230">
    <property type="entry name" value="PS_pyruv_trans"/>
    <property type="match status" value="1"/>
</dbReference>
<comment type="caution">
    <text evidence="2">The sequence shown here is derived from an EMBL/GenBank/DDBJ whole genome shotgun (WGS) entry which is preliminary data.</text>
</comment>
<accession>A0A1G2R2D2</accession>
<evidence type="ECO:0000313" key="3">
    <source>
        <dbReference type="Proteomes" id="UP000178092"/>
    </source>
</evidence>
<dbReference type="Proteomes" id="UP000178092">
    <property type="component" value="Unassembled WGS sequence"/>
</dbReference>
<reference evidence="2 3" key="1">
    <citation type="journal article" date="2016" name="Nat. Commun.">
        <title>Thousands of microbial genomes shed light on interconnected biogeochemical processes in an aquifer system.</title>
        <authorList>
            <person name="Anantharaman K."/>
            <person name="Brown C.T."/>
            <person name="Hug L.A."/>
            <person name="Sharon I."/>
            <person name="Castelle C.J."/>
            <person name="Probst A.J."/>
            <person name="Thomas B.C."/>
            <person name="Singh A."/>
            <person name="Wilkins M.J."/>
            <person name="Karaoz U."/>
            <person name="Brodie E.L."/>
            <person name="Williams K.H."/>
            <person name="Hubbard S.S."/>
            <person name="Banfield J.F."/>
        </authorList>
    </citation>
    <scope>NUCLEOTIDE SEQUENCE [LARGE SCALE GENOMIC DNA]</scope>
</reference>
<sequence length="312" mass="36088">MKKIVHLKAPGTLNIGNEFINIGAKYVIQRILRDLGISVYQLYEIEFWQTALPIGRKQTINWNTPETIEWLNVVDMIFVSGGSILNAYMKNILDSINALKPPKIMLGVGTYHYNEEERTLAGKVFSNYSLVWCRDKETYEAMRTTKKLNALDMAFFLKDSYLPPLARGEYGVVNMDVTWRNKMRIGKKRKELEKRFPNVYLTENTSTLHTEKDFVFLGSWTEFCNMYANAAFVSTTRIHTAIACTIFKTPFEYMRKDSGKTAQRNKLFENVGMDVSYGSVFSKEQLEDMQDAIKRRKEATIQEVVDIVKDLK</sequence>
<evidence type="ECO:0000259" key="1">
    <source>
        <dbReference type="Pfam" id="PF04230"/>
    </source>
</evidence>
<proteinExistence type="predicted"/>
<dbReference type="EMBL" id="MHTV01000031">
    <property type="protein sequence ID" value="OHA66549.1"/>
    <property type="molecule type" value="Genomic_DNA"/>
</dbReference>
<dbReference type="InterPro" id="IPR007345">
    <property type="entry name" value="Polysacch_pyruvyl_Trfase"/>
</dbReference>
<feature type="domain" description="Polysaccharide pyruvyl transferase" evidence="1">
    <location>
        <begin position="14"/>
        <end position="251"/>
    </location>
</feature>
<organism evidence="2 3">
    <name type="scientific">Candidatus Wildermuthbacteria bacterium RIFCSPHIGHO2_02_FULL_45_25</name>
    <dbReference type="NCBI Taxonomy" id="1802450"/>
    <lineage>
        <taxon>Bacteria</taxon>
        <taxon>Candidatus Wildermuthiibacteriota</taxon>
    </lineage>
</organism>
<name>A0A1G2R2D2_9BACT</name>